<dbReference type="Proteomes" id="UP001062901">
    <property type="component" value="Unassembled WGS sequence"/>
</dbReference>
<evidence type="ECO:0008006" key="3">
    <source>
        <dbReference type="Google" id="ProtNLM"/>
    </source>
</evidence>
<gene>
    <name evidence="1" type="ORF">AA15669_1163</name>
</gene>
<comment type="caution">
    <text evidence="1">The sequence shown here is derived from an EMBL/GenBank/DDBJ whole genome shotgun (WGS) entry which is preliminary data.</text>
</comment>
<protein>
    <recommendedName>
        <fullName evidence="3">BrnT family toxin</fullName>
    </recommendedName>
</protein>
<organism evidence="1 2">
    <name type="scientific">Saccharibacter floricola DSM 15669</name>
    <dbReference type="NCBI Taxonomy" id="1123227"/>
    <lineage>
        <taxon>Bacteria</taxon>
        <taxon>Pseudomonadati</taxon>
        <taxon>Pseudomonadota</taxon>
        <taxon>Alphaproteobacteria</taxon>
        <taxon>Acetobacterales</taxon>
        <taxon>Acetobacteraceae</taxon>
        <taxon>Saccharibacter</taxon>
    </lineage>
</organism>
<keyword evidence="2" id="KW-1185">Reference proteome</keyword>
<proteinExistence type="predicted"/>
<accession>A0ABQ0NZD0</accession>
<reference evidence="1" key="1">
    <citation type="submission" date="2013-04" db="EMBL/GenBank/DDBJ databases">
        <title>The genome sequencing project of 58 acetic acid bacteria.</title>
        <authorList>
            <person name="Okamoto-Kainuma A."/>
            <person name="Ishikawa M."/>
            <person name="Umino S."/>
            <person name="Koizumi Y."/>
            <person name="Shiwa Y."/>
            <person name="Yoshikawa H."/>
            <person name="Matsutani M."/>
            <person name="Matsushita K."/>
        </authorList>
    </citation>
    <scope>NUCLEOTIDE SEQUENCE</scope>
    <source>
        <strain evidence="1">DSM 15669</strain>
    </source>
</reference>
<evidence type="ECO:0000313" key="2">
    <source>
        <dbReference type="Proteomes" id="UP001062901"/>
    </source>
</evidence>
<dbReference type="EMBL" id="BAQD01000017">
    <property type="protein sequence ID" value="GBQ06950.1"/>
    <property type="molecule type" value="Genomic_DNA"/>
</dbReference>
<sequence length="56" mass="6590">MDRPSLIKERDGFFVVSAIFSINRKLAYVQTRTQHILKIHYVEHDQNSRISSYSHG</sequence>
<name>A0ABQ0NZD0_9PROT</name>
<evidence type="ECO:0000313" key="1">
    <source>
        <dbReference type="EMBL" id="GBQ06950.1"/>
    </source>
</evidence>